<reference evidence="1 2" key="1">
    <citation type="submission" date="2019-12" db="EMBL/GenBank/DDBJ databases">
        <title>Rhizobium genotypes associated with high levels of biological nitrogen fixation by grain legumes in a temperate-maritime cropping system.</title>
        <authorList>
            <person name="Maluk M."/>
            <person name="Francesc Ferrando Molina F."/>
            <person name="Lopez Del Egido L."/>
            <person name="Lafos M."/>
            <person name="Langarica-Fuentes A."/>
            <person name="Gebre Yohannes G."/>
            <person name="Young M.W."/>
            <person name="Martin P."/>
            <person name="Gantlett R."/>
            <person name="Kenicer G."/>
            <person name="Hawes C."/>
            <person name="Begg G.S."/>
            <person name="Quilliam R.S."/>
            <person name="Squire G.R."/>
            <person name="Poole P.S."/>
            <person name="Young P.W."/>
            <person name="Iannetta P.M."/>
            <person name="James E.K."/>
        </authorList>
    </citation>
    <scope>NUCLEOTIDE SEQUENCE [LARGE SCALE GENOMIC DNA]</scope>
    <source>
        <strain evidence="1 2">JHI1118</strain>
    </source>
</reference>
<dbReference type="EMBL" id="WUEY01000006">
    <property type="protein sequence ID" value="NEI71000.1"/>
    <property type="molecule type" value="Genomic_DNA"/>
</dbReference>
<evidence type="ECO:0008006" key="3">
    <source>
        <dbReference type="Google" id="ProtNLM"/>
    </source>
</evidence>
<organism evidence="1 2">
    <name type="scientific">Rhizobium lusitanum</name>
    <dbReference type="NCBI Taxonomy" id="293958"/>
    <lineage>
        <taxon>Bacteria</taxon>
        <taxon>Pseudomonadati</taxon>
        <taxon>Pseudomonadota</taxon>
        <taxon>Alphaproteobacteria</taxon>
        <taxon>Hyphomicrobiales</taxon>
        <taxon>Rhizobiaceae</taxon>
        <taxon>Rhizobium/Agrobacterium group</taxon>
        <taxon>Rhizobium</taxon>
    </lineage>
</organism>
<gene>
    <name evidence="1" type="ORF">GR212_15585</name>
</gene>
<sequence>MSVLSEKAMLSHVRVSSWTARRIDRKVTDEVNESHGAANDAGRYNKLLLNKDALAPIQSAISAARTFHYSRTLPWQDDGARLLPAAAYLDYTARLRAIRADFEKAVDDFIDGYEKHVEDAKQRLGNLFKPEDYPSAKEIRRRFGFDTIINPVPSGDDFRVALGDAQAQVIKAEIEARAQEQLQEAIRDVYRRISEVCERMVEKLRNYVPGNDNRKAEGVFRDSLVENVRDLAQVLPILNITADPKLSEIAERMRRELTRHDADTLRENNDLRESVADAAASILADVSDFLA</sequence>
<dbReference type="AlphaFoldDB" id="A0A6L9UA54"/>
<evidence type="ECO:0000313" key="2">
    <source>
        <dbReference type="Proteomes" id="UP000483035"/>
    </source>
</evidence>
<dbReference type="RefSeq" id="WP_163987484.1">
    <property type="nucleotide sequence ID" value="NZ_WUEY01000006.1"/>
</dbReference>
<comment type="caution">
    <text evidence="1">The sequence shown here is derived from an EMBL/GenBank/DDBJ whole genome shotgun (WGS) entry which is preliminary data.</text>
</comment>
<accession>A0A6L9UA54</accession>
<proteinExistence type="predicted"/>
<name>A0A6L9UA54_9HYPH</name>
<dbReference type="Proteomes" id="UP000483035">
    <property type="component" value="Unassembled WGS sequence"/>
</dbReference>
<protein>
    <recommendedName>
        <fullName evidence="3">DUF3150 domain-containing protein</fullName>
    </recommendedName>
</protein>
<evidence type="ECO:0000313" key="1">
    <source>
        <dbReference type="EMBL" id="NEI71000.1"/>
    </source>
</evidence>